<reference evidence="2" key="1">
    <citation type="submission" date="2018-03" db="EMBL/GenBank/DDBJ databases">
        <authorList>
            <person name="Guldener U."/>
        </authorList>
    </citation>
    <scope>NUCLEOTIDE SEQUENCE</scope>
</reference>
<keyword evidence="3" id="KW-1185">Reference proteome</keyword>
<gene>
    <name evidence="2" type="ORF">FTOL_08538</name>
</gene>
<feature type="region of interest" description="Disordered" evidence="1">
    <location>
        <begin position="257"/>
        <end position="298"/>
    </location>
</feature>
<evidence type="ECO:0000313" key="2">
    <source>
        <dbReference type="EMBL" id="SPJ80146.1"/>
    </source>
</evidence>
<comment type="caution">
    <text evidence="2">The sequence shown here is derived from an EMBL/GenBank/DDBJ whole genome shotgun (WGS) entry which is preliminary data.</text>
</comment>
<protein>
    <submittedName>
        <fullName evidence="2">Uncharacterized protein</fullName>
    </submittedName>
</protein>
<feature type="compositionally biased region" description="Polar residues" evidence="1">
    <location>
        <begin position="266"/>
        <end position="280"/>
    </location>
</feature>
<proteinExistence type="predicted"/>
<dbReference type="Proteomes" id="UP001187734">
    <property type="component" value="Unassembled WGS sequence"/>
</dbReference>
<dbReference type="AlphaFoldDB" id="A0AAE8MFF1"/>
<dbReference type="EMBL" id="ONZP01000300">
    <property type="protein sequence ID" value="SPJ80146.1"/>
    <property type="molecule type" value="Genomic_DNA"/>
</dbReference>
<evidence type="ECO:0000313" key="3">
    <source>
        <dbReference type="Proteomes" id="UP001187734"/>
    </source>
</evidence>
<accession>A0AAE8MFF1</accession>
<organism evidence="2 3">
    <name type="scientific">Fusarium torulosum</name>
    <dbReference type="NCBI Taxonomy" id="33205"/>
    <lineage>
        <taxon>Eukaryota</taxon>
        <taxon>Fungi</taxon>
        <taxon>Dikarya</taxon>
        <taxon>Ascomycota</taxon>
        <taxon>Pezizomycotina</taxon>
        <taxon>Sordariomycetes</taxon>
        <taxon>Hypocreomycetidae</taxon>
        <taxon>Hypocreales</taxon>
        <taxon>Nectriaceae</taxon>
        <taxon>Fusarium</taxon>
    </lineage>
</organism>
<sequence length="298" mass="34268">MESNNQNLPSVVKIGTIIATREAVTRAIIVSFIPELSIQAEMTYMRILRTIQNDHEGTVAFDSTHWVRFFNLAHQQRSFNPVTDILLTSNMMLPEPRFLAVFRNLGLCPISLPFQRVASVYYGKEIALVVDLRRLWKTPLNLKVLPHLQEFTMLCLENNMETILDLYSDQNDSNVKSRSRMETITEETPEAGKSKSIKELYGFRYYPGTHLVQFTQLTWPDIKEIALALAGSSPQTGAIPSTIVRLWIMTRENEMRHNREPDRQWTDLSMNSEFENPSLNKTRKHDFCGTGNVTSSRQ</sequence>
<evidence type="ECO:0000256" key="1">
    <source>
        <dbReference type="SAM" id="MobiDB-lite"/>
    </source>
</evidence>
<name>A0AAE8MFF1_9HYPO</name>